<dbReference type="EC" id="3.1.3.-" evidence="7"/>
<dbReference type="NCBIfam" id="TIGR01662">
    <property type="entry name" value="HAD-SF-IIIA"/>
    <property type="match status" value="1"/>
</dbReference>
<dbReference type="RefSeq" id="WP_014218498.1">
    <property type="nucleotide sequence ID" value="NZ_LWBO01000003.1"/>
</dbReference>
<keyword evidence="2 7" id="KW-0963">Cytoplasm</keyword>
<dbReference type="GO" id="GO:0016787">
    <property type="term" value="F:hydrolase activity"/>
    <property type="evidence" value="ECO:0007669"/>
    <property type="project" value="UniProtKB-KW"/>
</dbReference>
<evidence type="ECO:0000313" key="8">
    <source>
        <dbReference type="EMBL" id="OQP52975.1"/>
    </source>
</evidence>
<evidence type="ECO:0000256" key="5">
    <source>
        <dbReference type="ARBA" id="ARBA00023277"/>
    </source>
</evidence>
<dbReference type="PANTHER" id="PTHR42891:SF1">
    <property type="entry name" value="D-GLYCERO-BETA-D-MANNO-HEPTOSE-1,7-BISPHOSPHATE 7-PHOSPHATASE"/>
    <property type="match status" value="1"/>
</dbReference>
<evidence type="ECO:0000256" key="3">
    <source>
        <dbReference type="ARBA" id="ARBA00022723"/>
    </source>
</evidence>
<evidence type="ECO:0000256" key="2">
    <source>
        <dbReference type="ARBA" id="ARBA00022490"/>
    </source>
</evidence>
<protein>
    <recommendedName>
        <fullName evidence="6 7">D,D-heptose 1,7-bisphosphate phosphatase</fullName>
        <ecNumber evidence="7">3.1.3.-</ecNumber>
    </recommendedName>
</protein>
<evidence type="ECO:0000313" key="9">
    <source>
        <dbReference type="Proteomes" id="UP000192277"/>
    </source>
</evidence>
<dbReference type="Pfam" id="PF13242">
    <property type="entry name" value="Hydrolase_like"/>
    <property type="match status" value="1"/>
</dbReference>
<comment type="caution">
    <text evidence="8">The sequence shown here is derived from an EMBL/GenBank/DDBJ whole genome shotgun (WGS) entry which is preliminary data.</text>
</comment>
<dbReference type="Gene3D" id="3.40.50.1000">
    <property type="entry name" value="HAD superfamily/HAD-like"/>
    <property type="match status" value="1"/>
</dbReference>
<dbReference type="PIRSF" id="PIRSF004682">
    <property type="entry name" value="GmhB"/>
    <property type="match status" value="1"/>
</dbReference>
<sequence>MKKAVFIDKDGTLIKNIPYNINTRLITFEEQVIPALRLLQSNGYQLILVSNQSGIAFGYFTEEEVNRVFGFLTTQLLLEGIQLNGFYYCPHHTEGVNRTYAKACYCRKPLPGLLLNAAMELDIDLESSWMIGDILDDCEAGNRAGCATILLNVGNETEWVLNNNRRPNYVCSSWSEAAGIIIQYANAKASVEHL</sequence>
<comment type="similarity">
    <text evidence="7">Belongs to the gmhB family.</text>
</comment>
<dbReference type="EMBL" id="LWBO01000003">
    <property type="protein sequence ID" value="OQP52975.1"/>
    <property type="molecule type" value="Genomic_DNA"/>
</dbReference>
<evidence type="ECO:0000256" key="7">
    <source>
        <dbReference type="PIRNR" id="PIRNR004682"/>
    </source>
</evidence>
<dbReference type="NCBIfam" id="TIGR01656">
    <property type="entry name" value="Histidinol-ppas"/>
    <property type="match status" value="1"/>
</dbReference>
<dbReference type="InterPro" id="IPR006543">
    <property type="entry name" value="Histidinol-phos"/>
</dbReference>
<evidence type="ECO:0000256" key="4">
    <source>
        <dbReference type="ARBA" id="ARBA00022801"/>
    </source>
</evidence>
<evidence type="ECO:0000256" key="1">
    <source>
        <dbReference type="ARBA" id="ARBA00004496"/>
    </source>
</evidence>
<proteinExistence type="inferred from homology"/>
<keyword evidence="3" id="KW-0479">Metal-binding</keyword>
<dbReference type="InterPro" id="IPR036412">
    <property type="entry name" value="HAD-like_sf"/>
</dbReference>
<dbReference type="InterPro" id="IPR006549">
    <property type="entry name" value="HAD-SF_hydro_IIIA"/>
</dbReference>
<dbReference type="PANTHER" id="PTHR42891">
    <property type="entry name" value="D-GLYCERO-BETA-D-MANNO-HEPTOSE-1,7-BISPHOSPHATE 7-PHOSPHATASE"/>
    <property type="match status" value="1"/>
</dbReference>
<dbReference type="CDD" id="cd07503">
    <property type="entry name" value="HAD_HisB-N"/>
    <property type="match status" value="1"/>
</dbReference>
<dbReference type="InterPro" id="IPR023214">
    <property type="entry name" value="HAD_sf"/>
</dbReference>
<keyword evidence="4 7" id="KW-0378">Hydrolase</keyword>
<dbReference type="Proteomes" id="UP000192277">
    <property type="component" value="Unassembled WGS sequence"/>
</dbReference>
<gene>
    <name evidence="8" type="ORF">A4D02_21465</name>
</gene>
<evidence type="ECO:0000256" key="6">
    <source>
        <dbReference type="ARBA" id="ARBA00031828"/>
    </source>
</evidence>
<reference evidence="8 9" key="1">
    <citation type="submission" date="2016-04" db="EMBL/GenBank/DDBJ databases">
        <authorList>
            <person name="Chen L."/>
            <person name="Zhuang W."/>
            <person name="Wang G."/>
        </authorList>
    </citation>
    <scope>NUCLEOTIDE SEQUENCE [LARGE SCALE GENOMIC DNA]</scope>
    <source>
        <strain evidence="9">GR20</strain>
    </source>
</reference>
<organism evidence="8 9">
    <name type="scientific">Niastella koreensis</name>
    <dbReference type="NCBI Taxonomy" id="354356"/>
    <lineage>
        <taxon>Bacteria</taxon>
        <taxon>Pseudomonadati</taxon>
        <taxon>Bacteroidota</taxon>
        <taxon>Chitinophagia</taxon>
        <taxon>Chitinophagales</taxon>
        <taxon>Chitinophagaceae</taxon>
        <taxon>Niastella</taxon>
    </lineage>
</organism>
<comment type="subcellular location">
    <subcellularLocation>
        <location evidence="1 7">Cytoplasm</location>
    </subcellularLocation>
</comment>
<dbReference type="InterPro" id="IPR004446">
    <property type="entry name" value="Heptose_bisP_phosphatase"/>
</dbReference>
<keyword evidence="9" id="KW-1185">Reference proteome</keyword>
<name>A0ABX3P370_9BACT</name>
<keyword evidence="5 7" id="KW-0119">Carbohydrate metabolism</keyword>
<dbReference type="SUPFAM" id="SSF56784">
    <property type="entry name" value="HAD-like"/>
    <property type="match status" value="1"/>
</dbReference>
<accession>A0ABX3P370</accession>